<dbReference type="Gene3D" id="3.40.720.10">
    <property type="entry name" value="Alkaline Phosphatase, subunit A"/>
    <property type="match status" value="1"/>
</dbReference>
<keyword evidence="2" id="KW-0255">Endonuclease</keyword>
<sequence>MTAPVPPVGPPRSAGADASAAPIDWPEDLLPPPFADGARPALLDVIPPLLQDPEPGRDLVVLLDGVGADLLAEHRSLTPTLRRLESQVARVRTVTPATTSSAMVSLHTGRAPLEHGVLGYLTRDPRTGHSLNQLTGAPGTDPREWMPLPTPVETGTRRAVQVAPAKHAGSHLSGVAFRGWEFLGHGRGDRVEAVRTALHRAGSDGLVHLHVDDVDHAGHRHGVDSEEWRTALAEVDALLGTLQRRLPRGTRIHVTADHGMVDTSPEHTIDLAEHPSLLRRVEEVAGEARALSLHTVPGEGADEELAEGLTDLLGERALVLRRPQILAAGLLGPVGTEFSERVAPRVPDVLVLARGRWSVDDFSRRPETARHMVGVHGSLTSAEAWIPLLRLET</sequence>
<dbReference type="OrthoDB" id="9779267at2"/>
<dbReference type="SUPFAM" id="SSF53649">
    <property type="entry name" value="Alkaline phosphatase-like"/>
    <property type="match status" value="1"/>
</dbReference>
<name>A0A291GXQ6_9MICO</name>
<keyword evidence="3" id="KW-1185">Reference proteome</keyword>
<dbReference type="GO" id="GO:0004519">
    <property type="term" value="F:endonuclease activity"/>
    <property type="evidence" value="ECO:0007669"/>
    <property type="project" value="UniProtKB-KW"/>
</dbReference>
<dbReference type="PANTHER" id="PTHR10151">
    <property type="entry name" value="ECTONUCLEOTIDE PYROPHOSPHATASE/PHOSPHODIESTERASE"/>
    <property type="match status" value="1"/>
</dbReference>
<proteinExistence type="predicted"/>
<dbReference type="Pfam" id="PF01663">
    <property type="entry name" value="Phosphodiest"/>
    <property type="match status" value="1"/>
</dbReference>
<protein>
    <submittedName>
        <fullName evidence="2">AP endonuclease</fullName>
    </submittedName>
</protein>
<dbReference type="EMBL" id="CP023564">
    <property type="protein sequence ID" value="ATG55011.1"/>
    <property type="molecule type" value="Genomic_DNA"/>
</dbReference>
<dbReference type="InterPro" id="IPR017850">
    <property type="entry name" value="Alkaline_phosphatase_core_sf"/>
</dbReference>
<organism evidence="2 3">
    <name type="scientific">Brachybacterium ginsengisoli</name>
    <dbReference type="NCBI Taxonomy" id="1331682"/>
    <lineage>
        <taxon>Bacteria</taxon>
        <taxon>Bacillati</taxon>
        <taxon>Actinomycetota</taxon>
        <taxon>Actinomycetes</taxon>
        <taxon>Micrococcales</taxon>
        <taxon>Dermabacteraceae</taxon>
        <taxon>Brachybacterium</taxon>
    </lineage>
</organism>
<feature type="compositionally biased region" description="Pro residues" evidence="1">
    <location>
        <begin position="1"/>
        <end position="10"/>
    </location>
</feature>
<evidence type="ECO:0000313" key="2">
    <source>
        <dbReference type="EMBL" id="ATG55011.1"/>
    </source>
</evidence>
<gene>
    <name evidence="2" type="ORF">CFK41_09705</name>
</gene>
<accession>A0A291GXQ6</accession>
<dbReference type="KEGG" id="bgg:CFK41_09705"/>
<dbReference type="Proteomes" id="UP000217889">
    <property type="component" value="Chromosome"/>
</dbReference>
<dbReference type="AlphaFoldDB" id="A0A291GXQ6"/>
<dbReference type="InterPro" id="IPR002591">
    <property type="entry name" value="Phosphodiest/P_Trfase"/>
</dbReference>
<evidence type="ECO:0000256" key="1">
    <source>
        <dbReference type="SAM" id="MobiDB-lite"/>
    </source>
</evidence>
<keyword evidence="2" id="KW-0540">Nuclease</keyword>
<dbReference type="GO" id="GO:0016787">
    <property type="term" value="F:hydrolase activity"/>
    <property type="evidence" value="ECO:0007669"/>
    <property type="project" value="UniProtKB-ARBA"/>
</dbReference>
<reference evidence="2 3" key="1">
    <citation type="journal article" date="2014" name="Int. J. Syst. Evol. Microbiol.">
        <title>Brachybacterium ginsengisoli sp. nov., isolated from soil of a ginseng field.</title>
        <authorList>
            <person name="Hoang V.A."/>
            <person name="Kim Y.J."/>
            <person name="Nguyen N.L."/>
            <person name="Yang D.C."/>
        </authorList>
    </citation>
    <scope>NUCLEOTIDE SEQUENCE [LARGE SCALE GENOMIC DNA]</scope>
    <source>
        <strain evidence="2 3">DCY80</strain>
    </source>
</reference>
<evidence type="ECO:0000313" key="3">
    <source>
        <dbReference type="Proteomes" id="UP000217889"/>
    </source>
</evidence>
<dbReference type="RefSeq" id="WP_096799475.1">
    <property type="nucleotide sequence ID" value="NZ_CP023564.1"/>
</dbReference>
<feature type="region of interest" description="Disordered" evidence="1">
    <location>
        <begin position="1"/>
        <end position="29"/>
    </location>
</feature>
<dbReference type="PANTHER" id="PTHR10151:SF120">
    <property type="entry name" value="BIS(5'-ADENOSYL)-TRIPHOSPHATASE"/>
    <property type="match status" value="1"/>
</dbReference>
<keyword evidence="2" id="KW-0378">Hydrolase</keyword>